<dbReference type="AlphaFoldDB" id="A0AAX6ER22"/>
<dbReference type="EMBL" id="JANAVB010034619">
    <property type="protein sequence ID" value="KAJ6806279.1"/>
    <property type="molecule type" value="Genomic_DNA"/>
</dbReference>
<proteinExistence type="predicted"/>
<evidence type="ECO:0000313" key="2">
    <source>
        <dbReference type="EMBL" id="KAJ6815305.1"/>
    </source>
</evidence>
<reference evidence="1" key="2">
    <citation type="submission" date="2023-04" db="EMBL/GenBank/DDBJ databases">
        <authorList>
            <person name="Bruccoleri R.E."/>
            <person name="Oakeley E.J."/>
            <person name="Faust A.-M."/>
            <person name="Dessus-Babus S."/>
            <person name="Altorfer M."/>
            <person name="Burckhardt D."/>
            <person name="Oertli M."/>
            <person name="Naumann U."/>
            <person name="Petersen F."/>
            <person name="Wong J."/>
        </authorList>
    </citation>
    <scope>NUCLEOTIDE SEQUENCE</scope>
    <source>
        <strain evidence="1">GSM-AAB239-AS_SAM_17_03QT</strain>
        <tissue evidence="1">Leaf</tissue>
    </source>
</reference>
<reference evidence="1" key="1">
    <citation type="journal article" date="2023" name="GigaByte">
        <title>Genome assembly of the bearded iris, Iris pallida Lam.</title>
        <authorList>
            <person name="Bruccoleri R.E."/>
            <person name="Oakeley E.J."/>
            <person name="Faust A.M.E."/>
            <person name="Altorfer M."/>
            <person name="Dessus-Babus S."/>
            <person name="Burckhardt D."/>
            <person name="Oertli M."/>
            <person name="Naumann U."/>
            <person name="Petersen F."/>
            <person name="Wong J."/>
        </authorList>
    </citation>
    <scope>NUCLEOTIDE SEQUENCE</scope>
    <source>
        <strain evidence="1">GSM-AAB239-AS_SAM_17_03QT</strain>
    </source>
</reference>
<accession>A0AAX6ER22</accession>
<comment type="caution">
    <text evidence="1">The sequence shown here is derived from an EMBL/GenBank/DDBJ whole genome shotgun (WGS) entry which is preliminary data.</text>
</comment>
<evidence type="ECO:0000313" key="1">
    <source>
        <dbReference type="EMBL" id="KAJ6806279.1"/>
    </source>
</evidence>
<gene>
    <name evidence="2" type="ORF">M6B38_135940</name>
    <name evidence="1" type="ORF">M6B38_175760</name>
</gene>
<keyword evidence="3" id="KW-1185">Reference proteome</keyword>
<organism evidence="1 3">
    <name type="scientific">Iris pallida</name>
    <name type="common">Sweet iris</name>
    <dbReference type="NCBI Taxonomy" id="29817"/>
    <lineage>
        <taxon>Eukaryota</taxon>
        <taxon>Viridiplantae</taxon>
        <taxon>Streptophyta</taxon>
        <taxon>Embryophyta</taxon>
        <taxon>Tracheophyta</taxon>
        <taxon>Spermatophyta</taxon>
        <taxon>Magnoliopsida</taxon>
        <taxon>Liliopsida</taxon>
        <taxon>Asparagales</taxon>
        <taxon>Iridaceae</taxon>
        <taxon>Iridoideae</taxon>
        <taxon>Irideae</taxon>
        <taxon>Iris</taxon>
    </lineage>
</organism>
<evidence type="ECO:0000313" key="3">
    <source>
        <dbReference type="Proteomes" id="UP001140949"/>
    </source>
</evidence>
<dbReference type="EMBL" id="JANAVB010029107">
    <property type="protein sequence ID" value="KAJ6815305.1"/>
    <property type="molecule type" value="Genomic_DNA"/>
</dbReference>
<protein>
    <submittedName>
        <fullName evidence="1">Leucine-rich repeat extensin-like protein 7</fullName>
    </submittedName>
</protein>
<sequence length="72" mass="7746">MGGWASRGRVASWWPDLGDENGDRVSVWLVVVTVWEVGVDDRNNGGSQNGLLVVAPAGNGIGRSQRRWGVGR</sequence>
<name>A0AAX6ER22_IRIPA</name>
<dbReference type="Proteomes" id="UP001140949">
    <property type="component" value="Unassembled WGS sequence"/>
</dbReference>